<organism evidence="1 2">
    <name type="scientific">Sporosarcina siberiensis</name>
    <dbReference type="NCBI Taxonomy" id="1365606"/>
    <lineage>
        <taxon>Bacteria</taxon>
        <taxon>Bacillati</taxon>
        <taxon>Bacillota</taxon>
        <taxon>Bacilli</taxon>
        <taxon>Bacillales</taxon>
        <taxon>Caryophanaceae</taxon>
        <taxon>Sporosarcina</taxon>
    </lineage>
</organism>
<accession>A0ABW4SDN9</accession>
<keyword evidence="2" id="KW-1185">Reference proteome</keyword>
<evidence type="ECO:0000313" key="1">
    <source>
        <dbReference type="EMBL" id="MFD1926950.1"/>
    </source>
</evidence>
<reference evidence="2" key="1">
    <citation type="journal article" date="2019" name="Int. J. Syst. Evol. Microbiol.">
        <title>The Global Catalogue of Microorganisms (GCM) 10K type strain sequencing project: providing services to taxonomists for standard genome sequencing and annotation.</title>
        <authorList>
            <consortium name="The Broad Institute Genomics Platform"/>
            <consortium name="The Broad Institute Genome Sequencing Center for Infectious Disease"/>
            <person name="Wu L."/>
            <person name="Ma J."/>
        </authorList>
    </citation>
    <scope>NUCLEOTIDE SEQUENCE [LARGE SCALE GENOMIC DNA]</scope>
    <source>
        <strain evidence="2">CGMCC 4.7177</strain>
    </source>
</reference>
<dbReference type="RefSeq" id="WP_381535609.1">
    <property type="nucleotide sequence ID" value="NZ_JBHUGI010000005.1"/>
</dbReference>
<dbReference type="EMBL" id="JBHUGI010000005">
    <property type="protein sequence ID" value="MFD1926950.1"/>
    <property type="molecule type" value="Genomic_DNA"/>
</dbReference>
<gene>
    <name evidence="1" type="ORF">ACFSFY_02520</name>
</gene>
<name>A0ABW4SDN9_9BACL</name>
<evidence type="ECO:0000313" key="2">
    <source>
        <dbReference type="Proteomes" id="UP001597218"/>
    </source>
</evidence>
<proteinExistence type="predicted"/>
<protein>
    <submittedName>
        <fullName evidence="1">Uncharacterized protein</fullName>
    </submittedName>
</protein>
<sequence>MTKTAELNTAELIEVIETIEYEEPGHGAVLYAAQFMAGFTFHTAMPIVKQIMNAVVHDKKERRCAYCEYYYRDITKNNSSVVCSPECRNLRKAKYTRTKNAAKPKKPKKLTNREKYYNDHLEYPFWTDDYEMMKMSWKHEPSYSVDKVEYIRAAKMREIEMGGKKRVAEVIDYNGDEKGVEDIRVRFLPSDKKERPATITTMSAADSVVYYEAKYSDKHMQDERRRSVIYWGEIWGKHQYMR</sequence>
<dbReference type="Proteomes" id="UP001597218">
    <property type="component" value="Unassembled WGS sequence"/>
</dbReference>
<comment type="caution">
    <text evidence="1">The sequence shown here is derived from an EMBL/GenBank/DDBJ whole genome shotgun (WGS) entry which is preliminary data.</text>
</comment>